<evidence type="ECO:0000256" key="5">
    <source>
        <dbReference type="ARBA" id="ARBA00022552"/>
    </source>
</evidence>
<comment type="subcellular location">
    <subcellularLocation>
        <location evidence="2">Cytoplasm</location>
    </subcellularLocation>
    <subcellularLocation>
        <location evidence="1">Nucleus</location>
    </subcellularLocation>
</comment>
<evidence type="ECO:0000256" key="8">
    <source>
        <dbReference type="ARBA" id="ARBA00023242"/>
    </source>
</evidence>
<dbReference type="InterPro" id="IPR050080">
    <property type="entry name" value="RNase_PH"/>
</dbReference>
<comment type="caution">
    <text evidence="10">The sequence shown here is derived from an EMBL/GenBank/DDBJ whole genome shotgun (WGS) entry which is preliminary data.</text>
</comment>
<comment type="similarity">
    <text evidence="3">Belongs to the RNase PH family.</text>
</comment>
<keyword evidence="11" id="KW-1185">Reference proteome</keyword>
<name>A0ABN8SE75_9CNID</name>
<dbReference type="PANTHER" id="PTHR11953">
    <property type="entry name" value="EXOSOME COMPLEX COMPONENT"/>
    <property type="match status" value="1"/>
</dbReference>
<evidence type="ECO:0000313" key="11">
    <source>
        <dbReference type="Proteomes" id="UP001159405"/>
    </source>
</evidence>
<evidence type="ECO:0000256" key="4">
    <source>
        <dbReference type="ARBA" id="ARBA00022490"/>
    </source>
</evidence>
<sequence>MPVDNKRIAGPEITQPVVLREEKRLRKPLISSEGQRQDGRKADELRPMFLRSGVVSQARGSAYIEMQRTKVTCAKLRYGPRESSRQQEFRQKDSEEKEFSSFVVQALEPAVCLVRLIFLLVFVV</sequence>
<dbReference type="Pfam" id="PF01138">
    <property type="entry name" value="RNase_PH"/>
    <property type="match status" value="1"/>
</dbReference>
<dbReference type="InterPro" id="IPR001247">
    <property type="entry name" value="ExoRNase_PH_dom1"/>
</dbReference>
<evidence type="ECO:0000256" key="7">
    <source>
        <dbReference type="ARBA" id="ARBA00022884"/>
    </source>
</evidence>
<evidence type="ECO:0000256" key="3">
    <source>
        <dbReference type="ARBA" id="ARBA00006678"/>
    </source>
</evidence>
<keyword evidence="5" id="KW-0698">rRNA processing</keyword>
<dbReference type="Gene3D" id="3.30.230.70">
    <property type="entry name" value="GHMP Kinase, N-terminal domain"/>
    <property type="match status" value="1"/>
</dbReference>
<evidence type="ECO:0000259" key="9">
    <source>
        <dbReference type="Pfam" id="PF01138"/>
    </source>
</evidence>
<protein>
    <recommendedName>
        <fullName evidence="9">Exoribonuclease phosphorolytic domain-containing protein</fullName>
    </recommendedName>
</protein>
<dbReference type="InterPro" id="IPR027408">
    <property type="entry name" value="PNPase/RNase_PH_dom_sf"/>
</dbReference>
<evidence type="ECO:0000256" key="1">
    <source>
        <dbReference type="ARBA" id="ARBA00004123"/>
    </source>
</evidence>
<dbReference type="EMBL" id="CALNXK010000734">
    <property type="protein sequence ID" value="CAH3189560.1"/>
    <property type="molecule type" value="Genomic_DNA"/>
</dbReference>
<feature type="domain" description="Exoribonuclease phosphorolytic" evidence="9">
    <location>
        <begin position="44"/>
        <end position="74"/>
    </location>
</feature>
<dbReference type="SUPFAM" id="SSF54211">
    <property type="entry name" value="Ribosomal protein S5 domain 2-like"/>
    <property type="match status" value="1"/>
</dbReference>
<reference evidence="10 11" key="1">
    <citation type="submission" date="2022-05" db="EMBL/GenBank/DDBJ databases">
        <authorList>
            <consortium name="Genoscope - CEA"/>
            <person name="William W."/>
        </authorList>
    </citation>
    <scope>NUCLEOTIDE SEQUENCE [LARGE SCALE GENOMIC DNA]</scope>
</reference>
<keyword evidence="8" id="KW-0539">Nucleus</keyword>
<evidence type="ECO:0000256" key="6">
    <source>
        <dbReference type="ARBA" id="ARBA00022835"/>
    </source>
</evidence>
<keyword evidence="4" id="KW-0963">Cytoplasm</keyword>
<dbReference type="Proteomes" id="UP001159405">
    <property type="component" value="Unassembled WGS sequence"/>
</dbReference>
<dbReference type="PANTHER" id="PTHR11953:SF2">
    <property type="entry name" value="EXOSOME COMPLEX COMPONENT MTR3"/>
    <property type="match status" value="1"/>
</dbReference>
<keyword evidence="6" id="KW-0271">Exosome</keyword>
<proteinExistence type="inferred from homology"/>
<accession>A0ABN8SE75</accession>
<gene>
    <name evidence="10" type="ORF">PLOB_00043840</name>
</gene>
<evidence type="ECO:0000313" key="10">
    <source>
        <dbReference type="EMBL" id="CAH3189560.1"/>
    </source>
</evidence>
<keyword evidence="7" id="KW-0694">RNA-binding</keyword>
<dbReference type="InterPro" id="IPR020568">
    <property type="entry name" value="Ribosomal_Su5_D2-typ_SF"/>
</dbReference>
<evidence type="ECO:0000256" key="2">
    <source>
        <dbReference type="ARBA" id="ARBA00004496"/>
    </source>
</evidence>
<organism evidence="10 11">
    <name type="scientific">Porites lobata</name>
    <dbReference type="NCBI Taxonomy" id="104759"/>
    <lineage>
        <taxon>Eukaryota</taxon>
        <taxon>Metazoa</taxon>
        <taxon>Cnidaria</taxon>
        <taxon>Anthozoa</taxon>
        <taxon>Hexacorallia</taxon>
        <taxon>Scleractinia</taxon>
        <taxon>Fungiina</taxon>
        <taxon>Poritidae</taxon>
        <taxon>Porites</taxon>
    </lineage>
</organism>